<dbReference type="EMBL" id="DS113325">
    <property type="protein sequence ID" value="EAY11103.1"/>
    <property type="molecule type" value="Genomic_DNA"/>
</dbReference>
<gene>
    <name evidence="2" type="ORF">TVAG_358820</name>
</gene>
<accession>A2E885</accession>
<proteinExistence type="predicted"/>
<dbReference type="InParanoid" id="A2E885"/>
<dbReference type="VEuPathDB" id="TrichDB:TVAG_358820"/>
<reference evidence="2" key="1">
    <citation type="submission" date="2006-10" db="EMBL/GenBank/DDBJ databases">
        <authorList>
            <person name="Amadeo P."/>
            <person name="Zhao Q."/>
            <person name="Wortman J."/>
            <person name="Fraser-Liggett C."/>
            <person name="Carlton J."/>
        </authorList>
    </citation>
    <scope>NUCLEOTIDE SEQUENCE</scope>
    <source>
        <strain evidence="2">G3</strain>
    </source>
</reference>
<dbReference type="KEGG" id="tva:4769054"/>
<organism evidence="2 3">
    <name type="scientific">Trichomonas vaginalis (strain ATCC PRA-98 / G3)</name>
    <dbReference type="NCBI Taxonomy" id="412133"/>
    <lineage>
        <taxon>Eukaryota</taxon>
        <taxon>Metamonada</taxon>
        <taxon>Parabasalia</taxon>
        <taxon>Trichomonadida</taxon>
        <taxon>Trichomonadidae</taxon>
        <taxon>Trichomonas</taxon>
    </lineage>
</organism>
<dbReference type="VEuPathDB" id="TrichDB:TVAGG3_1027530"/>
<feature type="transmembrane region" description="Helical" evidence="1">
    <location>
        <begin position="91"/>
        <end position="109"/>
    </location>
</feature>
<dbReference type="AlphaFoldDB" id="A2E885"/>
<feature type="transmembrane region" description="Helical" evidence="1">
    <location>
        <begin position="207"/>
        <end position="227"/>
    </location>
</feature>
<keyword evidence="1" id="KW-1133">Transmembrane helix</keyword>
<sequence length="332" mass="38428">MYRQTISNISFFNYPLTIKAIPPIKSYSKLSVWCGLASFKDEINISFAKDYNIGYSFTQCPNITVELNHIQENTSLWLQVNVLETSMILEIAQYILFCTLLLTFILFYIKRKAASTQRSTIVIILSSLFMMDPFSCFTQLISFPEVINRYFSLFGLFRMSSELFAEYSPLVRQNQKFYKIMCLIPSLFLIIIFNLPYDLYSNPMITLFGNLIGLIVPGLAVSFLFMAGNTTGKFALIIQIMSGSLVVSAEYYITFYCFTDTFYDSSFLIRLFEYSMISSYAFFQTIIKSGEMIEEEAMSHLPHSNVRRYDKIDEILNDLVAEDEVVKFEEEM</sequence>
<evidence type="ECO:0000313" key="3">
    <source>
        <dbReference type="Proteomes" id="UP000001542"/>
    </source>
</evidence>
<feature type="transmembrane region" description="Helical" evidence="1">
    <location>
        <begin position="177"/>
        <end position="195"/>
    </location>
</feature>
<protein>
    <submittedName>
        <fullName evidence="2">Uncharacterized protein</fullName>
    </submittedName>
</protein>
<reference evidence="2" key="2">
    <citation type="journal article" date="2007" name="Science">
        <title>Draft genome sequence of the sexually transmitted pathogen Trichomonas vaginalis.</title>
        <authorList>
            <person name="Carlton J.M."/>
            <person name="Hirt R.P."/>
            <person name="Silva J.C."/>
            <person name="Delcher A.L."/>
            <person name="Schatz M."/>
            <person name="Zhao Q."/>
            <person name="Wortman J.R."/>
            <person name="Bidwell S.L."/>
            <person name="Alsmark U.C.M."/>
            <person name="Besteiro S."/>
            <person name="Sicheritz-Ponten T."/>
            <person name="Noel C.J."/>
            <person name="Dacks J.B."/>
            <person name="Foster P.G."/>
            <person name="Simillion C."/>
            <person name="Van de Peer Y."/>
            <person name="Miranda-Saavedra D."/>
            <person name="Barton G.J."/>
            <person name="Westrop G.D."/>
            <person name="Mueller S."/>
            <person name="Dessi D."/>
            <person name="Fiori P.L."/>
            <person name="Ren Q."/>
            <person name="Paulsen I."/>
            <person name="Zhang H."/>
            <person name="Bastida-Corcuera F.D."/>
            <person name="Simoes-Barbosa A."/>
            <person name="Brown M.T."/>
            <person name="Hayes R.D."/>
            <person name="Mukherjee M."/>
            <person name="Okumura C.Y."/>
            <person name="Schneider R."/>
            <person name="Smith A.J."/>
            <person name="Vanacova S."/>
            <person name="Villalvazo M."/>
            <person name="Haas B.J."/>
            <person name="Pertea M."/>
            <person name="Feldblyum T.V."/>
            <person name="Utterback T.R."/>
            <person name="Shu C.L."/>
            <person name="Osoegawa K."/>
            <person name="de Jong P.J."/>
            <person name="Hrdy I."/>
            <person name="Horvathova L."/>
            <person name="Zubacova Z."/>
            <person name="Dolezal P."/>
            <person name="Malik S.B."/>
            <person name="Logsdon J.M. Jr."/>
            <person name="Henze K."/>
            <person name="Gupta A."/>
            <person name="Wang C.C."/>
            <person name="Dunne R.L."/>
            <person name="Upcroft J.A."/>
            <person name="Upcroft P."/>
            <person name="White O."/>
            <person name="Salzberg S.L."/>
            <person name="Tang P."/>
            <person name="Chiu C.-H."/>
            <person name="Lee Y.-S."/>
            <person name="Embley T.M."/>
            <person name="Coombs G.H."/>
            <person name="Mottram J.C."/>
            <person name="Tachezy J."/>
            <person name="Fraser-Liggett C.M."/>
            <person name="Johnson P.J."/>
        </authorList>
    </citation>
    <scope>NUCLEOTIDE SEQUENCE [LARGE SCALE GENOMIC DNA]</scope>
    <source>
        <strain evidence="2">G3</strain>
    </source>
</reference>
<feature type="transmembrane region" description="Helical" evidence="1">
    <location>
        <begin position="121"/>
        <end position="141"/>
    </location>
</feature>
<dbReference type="Proteomes" id="UP000001542">
    <property type="component" value="Unassembled WGS sequence"/>
</dbReference>
<keyword evidence="3" id="KW-1185">Reference proteome</keyword>
<feature type="transmembrane region" description="Helical" evidence="1">
    <location>
        <begin position="234"/>
        <end position="253"/>
    </location>
</feature>
<evidence type="ECO:0000256" key="1">
    <source>
        <dbReference type="SAM" id="Phobius"/>
    </source>
</evidence>
<evidence type="ECO:0000313" key="2">
    <source>
        <dbReference type="EMBL" id="EAY11103.1"/>
    </source>
</evidence>
<dbReference type="RefSeq" id="XP_001323326.1">
    <property type="nucleotide sequence ID" value="XM_001323291.1"/>
</dbReference>
<name>A2E885_TRIV3</name>
<keyword evidence="1" id="KW-0812">Transmembrane</keyword>
<keyword evidence="1" id="KW-0472">Membrane</keyword>